<dbReference type="GO" id="GO:0006281">
    <property type="term" value="P:DNA repair"/>
    <property type="evidence" value="ECO:0007669"/>
    <property type="project" value="InterPro"/>
</dbReference>
<protein>
    <submittedName>
        <fullName evidence="3">DNA/RNA polymerase</fullName>
    </submittedName>
</protein>
<evidence type="ECO:0000256" key="1">
    <source>
        <dbReference type="SAM" id="MobiDB-lite"/>
    </source>
</evidence>
<evidence type="ECO:0000313" key="4">
    <source>
        <dbReference type="Proteomes" id="UP000799291"/>
    </source>
</evidence>
<dbReference type="EMBL" id="MU005572">
    <property type="protein sequence ID" value="KAF2689626.1"/>
    <property type="molecule type" value="Genomic_DNA"/>
</dbReference>
<feature type="region of interest" description="Disordered" evidence="1">
    <location>
        <begin position="559"/>
        <end position="606"/>
    </location>
</feature>
<evidence type="ECO:0000259" key="2">
    <source>
        <dbReference type="PROSITE" id="PS50173"/>
    </source>
</evidence>
<dbReference type="GO" id="GO:0003887">
    <property type="term" value="F:DNA-directed DNA polymerase activity"/>
    <property type="evidence" value="ECO:0007669"/>
    <property type="project" value="TreeGrafter"/>
</dbReference>
<evidence type="ECO:0000313" key="3">
    <source>
        <dbReference type="EMBL" id="KAF2689626.1"/>
    </source>
</evidence>
<accession>A0A6G1JGM8</accession>
<name>A0A6G1JGM8_9PLEO</name>
<sequence length="635" mass="71181">MLPCNTTPMDIPRRRGQRLKRQLDSIIIHFDYDAFYASVIEAETPSLRARPLAVQQKQIVVTCNYEARRRGLYKLQLITEAKKTCPDVVIVLGEDLTRFRNASKELYAFLRSFSWNSRCERLGFDEVWMDVTDIVDYNVRLLNQNDLANTFFCLSKTDPTEGFAFDASGVAGHTYPEVTSTEADAPRDLWDPLRLRLHLGSHLAQHLRQKLVSKKGYTCTVGVSTNKLLCKLVGNVHKPSDQTTLLPPYTSEDGCDNVTSFIDEHEVGKIPGIGFKLAQKLRAHVLQQPADFDSGLVYGGTNEKVLVRDIRTFSDMGPETLERILGGPGTPHGIGAKVWGLLNGCDDTEVGQARDVPTQISIEDSYVRLVALEEVTKELLVLSRSLLRRMHADLLDDDEDLQVSPNDGANIAAISEKRWLAFPKTIRLSTRPRPPQNPDGSRNRSFARISRSAPMPNFVFSLKDGIEVLAERLVKETLVPLFRKLHPEKSGWNLSLVNVAATGMVDAASEKGGVGRDIGKMLKRQGDVLKQWKVYDTGGQDQTKEEVDVSMQVQDVWDEKNLEPSPPPPPIRPSESRIGSEDIPTPSQELSFLPEDRWESEDEDMLDDDSYRCEECGGVMPIFAMGAHARWHAQN</sequence>
<dbReference type="InterPro" id="IPR001126">
    <property type="entry name" value="UmuC"/>
</dbReference>
<dbReference type="OrthoDB" id="447129at2759"/>
<dbReference type="InterPro" id="IPR043128">
    <property type="entry name" value="Rev_trsase/Diguanyl_cyclase"/>
</dbReference>
<dbReference type="PROSITE" id="PS50173">
    <property type="entry name" value="UMUC"/>
    <property type="match status" value="1"/>
</dbReference>
<keyword evidence="4" id="KW-1185">Reference proteome</keyword>
<dbReference type="GO" id="GO:0003684">
    <property type="term" value="F:damaged DNA binding"/>
    <property type="evidence" value="ECO:0007669"/>
    <property type="project" value="InterPro"/>
</dbReference>
<gene>
    <name evidence="3" type="ORF">K458DRAFT_358550</name>
</gene>
<dbReference type="PANTHER" id="PTHR46404">
    <property type="entry name" value="DNA POLYMERASE IOTA"/>
    <property type="match status" value="1"/>
</dbReference>
<dbReference type="Gene3D" id="3.30.70.270">
    <property type="match status" value="1"/>
</dbReference>
<dbReference type="PANTHER" id="PTHR46404:SF1">
    <property type="entry name" value="DNA POLYMERASE IOTA"/>
    <property type="match status" value="1"/>
</dbReference>
<proteinExistence type="predicted"/>
<dbReference type="Gene3D" id="3.40.1170.60">
    <property type="match status" value="1"/>
</dbReference>
<dbReference type="SUPFAM" id="SSF56672">
    <property type="entry name" value="DNA/RNA polymerases"/>
    <property type="match status" value="1"/>
</dbReference>
<dbReference type="InterPro" id="IPR043502">
    <property type="entry name" value="DNA/RNA_pol_sf"/>
</dbReference>
<dbReference type="GO" id="GO:0070987">
    <property type="term" value="P:error-free translesion synthesis"/>
    <property type="evidence" value="ECO:0007669"/>
    <property type="project" value="UniProtKB-ARBA"/>
</dbReference>
<dbReference type="InterPro" id="IPR036775">
    <property type="entry name" value="DNA_pol_Y-fam_lit_finger_sf"/>
</dbReference>
<dbReference type="Gene3D" id="3.30.1490.100">
    <property type="entry name" value="DNA polymerase, Y-family, little finger domain"/>
    <property type="match status" value="1"/>
</dbReference>
<dbReference type="FunFam" id="3.40.1170.60:FF:000006">
    <property type="entry name" value="DNA polymerase iota"/>
    <property type="match status" value="1"/>
</dbReference>
<dbReference type="AlphaFoldDB" id="A0A6G1JGM8"/>
<feature type="domain" description="UmuC" evidence="2">
    <location>
        <begin position="27"/>
        <end position="274"/>
    </location>
</feature>
<dbReference type="Proteomes" id="UP000799291">
    <property type="component" value="Unassembled WGS sequence"/>
</dbReference>
<organism evidence="3 4">
    <name type="scientific">Lentithecium fluviatile CBS 122367</name>
    <dbReference type="NCBI Taxonomy" id="1168545"/>
    <lineage>
        <taxon>Eukaryota</taxon>
        <taxon>Fungi</taxon>
        <taxon>Dikarya</taxon>
        <taxon>Ascomycota</taxon>
        <taxon>Pezizomycotina</taxon>
        <taxon>Dothideomycetes</taxon>
        <taxon>Pleosporomycetidae</taxon>
        <taxon>Pleosporales</taxon>
        <taxon>Massarineae</taxon>
        <taxon>Lentitheciaceae</taxon>
        <taxon>Lentithecium</taxon>
    </lineage>
</organism>
<reference evidence="3" key="1">
    <citation type="journal article" date="2020" name="Stud. Mycol.">
        <title>101 Dothideomycetes genomes: a test case for predicting lifestyles and emergence of pathogens.</title>
        <authorList>
            <person name="Haridas S."/>
            <person name="Albert R."/>
            <person name="Binder M."/>
            <person name="Bloem J."/>
            <person name="Labutti K."/>
            <person name="Salamov A."/>
            <person name="Andreopoulos B."/>
            <person name="Baker S."/>
            <person name="Barry K."/>
            <person name="Bills G."/>
            <person name="Bluhm B."/>
            <person name="Cannon C."/>
            <person name="Castanera R."/>
            <person name="Culley D."/>
            <person name="Daum C."/>
            <person name="Ezra D."/>
            <person name="Gonzalez J."/>
            <person name="Henrissat B."/>
            <person name="Kuo A."/>
            <person name="Liang C."/>
            <person name="Lipzen A."/>
            <person name="Lutzoni F."/>
            <person name="Magnuson J."/>
            <person name="Mondo S."/>
            <person name="Nolan M."/>
            <person name="Ohm R."/>
            <person name="Pangilinan J."/>
            <person name="Park H.-J."/>
            <person name="Ramirez L."/>
            <person name="Alfaro M."/>
            <person name="Sun H."/>
            <person name="Tritt A."/>
            <person name="Yoshinaga Y."/>
            <person name="Zwiers L.-H."/>
            <person name="Turgeon B."/>
            <person name="Goodwin S."/>
            <person name="Spatafora J."/>
            <person name="Crous P."/>
            <person name="Grigoriev I."/>
        </authorList>
    </citation>
    <scope>NUCLEOTIDE SEQUENCE</scope>
    <source>
        <strain evidence="3">CBS 122367</strain>
    </source>
</reference>
<dbReference type="Pfam" id="PF00817">
    <property type="entry name" value="IMS"/>
    <property type="match status" value="1"/>
</dbReference>